<evidence type="ECO:0000313" key="10">
    <source>
        <dbReference type="Proteomes" id="UP000245956"/>
    </source>
</evidence>
<dbReference type="STRING" id="33203.A0A179G9Y4"/>
<dbReference type="InterPro" id="IPR001810">
    <property type="entry name" value="F-box_dom"/>
</dbReference>
<dbReference type="EMBL" id="JAWRVI010000018">
    <property type="protein sequence ID" value="KAK4089664.1"/>
    <property type="molecule type" value="Genomic_DNA"/>
</dbReference>
<keyword evidence="11" id="KW-1185">Reference proteome</keyword>
<evidence type="ECO:0000313" key="6">
    <source>
        <dbReference type="EMBL" id="OAQ74626.1"/>
    </source>
</evidence>
<dbReference type="RefSeq" id="XP_018175357.1">
    <property type="nucleotide sequence ID" value="XM_018325605.1"/>
</dbReference>
<dbReference type="EMBL" id="LSBH01000009">
    <property type="protein sequence ID" value="OAQ74626.1"/>
    <property type="molecule type" value="Genomic_DNA"/>
</dbReference>
<organism evidence="6 9">
    <name type="scientific">Purpureocillium lilacinum</name>
    <name type="common">Paecilomyces lilacinus</name>
    <dbReference type="NCBI Taxonomy" id="33203"/>
    <lineage>
        <taxon>Eukaryota</taxon>
        <taxon>Fungi</taxon>
        <taxon>Dikarya</taxon>
        <taxon>Ascomycota</taxon>
        <taxon>Pezizomycotina</taxon>
        <taxon>Sordariomycetes</taxon>
        <taxon>Hypocreomycetidae</taxon>
        <taxon>Hypocreales</taxon>
        <taxon>Ophiocordycipitaceae</taxon>
        <taxon>Purpureocillium</taxon>
    </lineage>
</organism>
<protein>
    <submittedName>
        <fullName evidence="6">Ankyrin repeats (3 copies) domain-containing protein</fullName>
    </submittedName>
</protein>
<dbReference type="Proteomes" id="UP000078340">
    <property type="component" value="Unassembled WGS sequence"/>
</dbReference>
<dbReference type="PROSITE" id="PS50088">
    <property type="entry name" value="ANK_REPEAT"/>
    <property type="match status" value="4"/>
</dbReference>
<evidence type="ECO:0000313" key="8">
    <source>
        <dbReference type="EMBL" id="PWI75375.1"/>
    </source>
</evidence>
<reference evidence="5 11" key="5">
    <citation type="journal article" date="2024" name="Microbiol. Resour. Announc.">
        <title>Genome annotations for the ascomycete fungi Trichoderma harzianum, Trichoderma aggressivum, and Purpureocillium lilacinum.</title>
        <authorList>
            <person name="Beijen E.P.W."/>
            <person name="Ohm R.A."/>
        </authorList>
    </citation>
    <scope>NUCLEOTIDE SEQUENCE [LARGE SCALE GENOMIC DNA]</scope>
    <source>
        <strain evidence="5 11">CBS 150709</strain>
    </source>
</reference>
<dbReference type="EMBL" id="LCWV01000002">
    <property type="protein sequence ID" value="PWI75375.1"/>
    <property type="molecule type" value="Genomic_DNA"/>
</dbReference>
<dbReference type="SUPFAM" id="SSF48403">
    <property type="entry name" value="Ankyrin repeat"/>
    <property type="match status" value="1"/>
</dbReference>
<dbReference type="Proteomes" id="UP001287286">
    <property type="component" value="Unassembled WGS sequence"/>
</dbReference>
<name>A0A179G9Y4_PURLI</name>
<feature type="domain" description="F-box" evidence="4">
    <location>
        <begin position="1"/>
        <end position="50"/>
    </location>
</feature>
<evidence type="ECO:0000259" key="4">
    <source>
        <dbReference type="PROSITE" id="PS50181"/>
    </source>
</evidence>
<gene>
    <name evidence="8" type="ORF">PCL_06033</name>
    <name evidence="5" type="ORF">Purlil1_5767</name>
    <name evidence="6" type="ORF">VFPBJ_09921</name>
    <name evidence="7" type="ORF">VFPFJ_08532</name>
</gene>
<reference evidence="6 9" key="3">
    <citation type="submission" date="2016-01" db="EMBL/GenBank/DDBJ databases">
        <title>Biosynthesis of antibiotic leucinostatins and their inhibition on Phytophthora in bio-control Purpureocillium lilacinum.</title>
        <authorList>
            <person name="Wang G."/>
            <person name="Liu Z."/>
            <person name="Lin R."/>
            <person name="Li E."/>
            <person name="Mao Z."/>
            <person name="Ling J."/>
            <person name="Yin W."/>
            <person name="Xie B."/>
        </authorList>
    </citation>
    <scope>NUCLEOTIDE SEQUENCE [LARGE SCALE GENOMIC DNA]</scope>
    <source>
        <strain evidence="6">PLBJ-1</strain>
        <strain evidence="7">PLFJ-1</strain>
    </source>
</reference>
<dbReference type="PROSITE" id="PS50181">
    <property type="entry name" value="FBOX"/>
    <property type="match status" value="1"/>
</dbReference>
<proteinExistence type="predicted"/>
<evidence type="ECO:0000313" key="5">
    <source>
        <dbReference type="EMBL" id="KAK4089664.1"/>
    </source>
</evidence>
<evidence type="ECO:0000256" key="2">
    <source>
        <dbReference type="ARBA" id="ARBA00023043"/>
    </source>
</evidence>
<sequence length="427" mass="46451">MALLLKLPAELFEMVAKLLDSDDYASLAKTSRALNNAFNPRLYHENDRRLRDAQDAIYGVHDPAGDENVSVNYTRAQNGHALCWAAANGRYETFVRAAALGVDVFRAGFLQRAAAHGQTDIVTSLLEGKPSLVNEQADFFSHPSYHGFSTALHAAAARKHICVVFALVSRGADVNAVAADPCFLDSPLHRAVAHGGDAHIVNLLLVRGANPAAVNAMGRTPLHRAVANCDITIALDLLNHGARVDVPDRRGMTPLSEALLYDSDYFIAALIDRQIPLATPRPVLFEALLRGSARCALVILQSFPLIPLQYEPTPTFKVHALHLAAACVCYSEPSYDVTCAAVSIMLDRGVSIDIRDPQARTALHHAVSQRNPRLVRMLIDRGASLISRSSAQWVPIAMLARYYHEQGGVLTLDTTVGEMIDGLRLFS</sequence>
<dbReference type="GeneID" id="28890654"/>
<dbReference type="PANTHER" id="PTHR24198">
    <property type="entry name" value="ANKYRIN REPEAT AND PROTEIN KINASE DOMAIN-CONTAINING PROTEIN"/>
    <property type="match status" value="1"/>
</dbReference>
<evidence type="ECO:0000313" key="9">
    <source>
        <dbReference type="Proteomes" id="UP000078240"/>
    </source>
</evidence>
<dbReference type="Pfam" id="PF12796">
    <property type="entry name" value="Ank_2"/>
    <property type="match status" value="1"/>
</dbReference>
<feature type="repeat" description="ANK" evidence="3">
    <location>
        <begin position="358"/>
        <end position="390"/>
    </location>
</feature>
<reference evidence="8" key="1">
    <citation type="submission" date="2015-05" db="EMBL/GenBank/DDBJ databases">
        <authorList>
            <person name="Wang D.B."/>
            <person name="Wang M."/>
        </authorList>
    </citation>
    <scope>NUCLEOTIDE SEQUENCE</scope>
    <source>
        <strain evidence="8">36-1</strain>
    </source>
</reference>
<feature type="repeat" description="ANK" evidence="3">
    <location>
        <begin position="217"/>
        <end position="249"/>
    </location>
</feature>
<accession>A0A179G9Y4</accession>
<reference evidence="8 10" key="2">
    <citation type="journal article" date="2016" name="Front. Microbiol.">
        <title>Genome and transcriptome sequences reveal the specific parasitism of the nematophagous Purpureocillium lilacinum 36-1.</title>
        <authorList>
            <person name="Xie J."/>
            <person name="Li S."/>
            <person name="Mo C."/>
            <person name="Xiao X."/>
            <person name="Peng D."/>
            <person name="Wang G."/>
            <person name="Xiao Y."/>
        </authorList>
    </citation>
    <scope>NUCLEOTIDE SEQUENCE [LARGE SCALE GENOMIC DNA]</scope>
    <source>
        <strain evidence="8 10">36-1</strain>
    </source>
</reference>
<dbReference type="Proteomes" id="UP000245956">
    <property type="component" value="Unassembled WGS sequence"/>
</dbReference>
<dbReference type="InterPro" id="IPR036770">
    <property type="entry name" value="Ankyrin_rpt-contain_sf"/>
</dbReference>
<dbReference type="AlphaFoldDB" id="A0A179G9Y4"/>
<dbReference type="KEGG" id="plj:28890654"/>
<evidence type="ECO:0000313" key="7">
    <source>
        <dbReference type="EMBL" id="OAQ82729.1"/>
    </source>
</evidence>
<dbReference type="SMART" id="SM00248">
    <property type="entry name" value="ANK"/>
    <property type="match status" value="7"/>
</dbReference>
<dbReference type="Pfam" id="PF00023">
    <property type="entry name" value="Ank"/>
    <property type="match status" value="2"/>
</dbReference>
<dbReference type="InterPro" id="IPR002110">
    <property type="entry name" value="Ankyrin_rpt"/>
</dbReference>
<reference evidence="5" key="4">
    <citation type="submission" date="2023-11" db="EMBL/GenBank/DDBJ databases">
        <authorList>
            <person name="Beijen E."/>
            <person name="Ohm R.A."/>
        </authorList>
    </citation>
    <scope>NUCLEOTIDE SEQUENCE</scope>
    <source>
        <strain evidence="5">CBS 150709</strain>
    </source>
</reference>
<dbReference type="PANTHER" id="PTHR24198:SF165">
    <property type="entry name" value="ANKYRIN REPEAT-CONTAINING PROTEIN-RELATED"/>
    <property type="match status" value="1"/>
</dbReference>
<evidence type="ECO:0000256" key="3">
    <source>
        <dbReference type="PROSITE-ProRule" id="PRU00023"/>
    </source>
</evidence>
<dbReference type="Proteomes" id="UP000078240">
    <property type="component" value="Unassembled WGS sequence"/>
</dbReference>
<keyword evidence="1" id="KW-0677">Repeat</keyword>
<keyword evidence="2 3" id="KW-0040">ANK repeat</keyword>
<dbReference type="PROSITE" id="PS50297">
    <property type="entry name" value="ANK_REP_REGION"/>
    <property type="match status" value="3"/>
</dbReference>
<feature type="repeat" description="ANK" evidence="3">
    <location>
        <begin position="147"/>
        <end position="179"/>
    </location>
</feature>
<dbReference type="Gene3D" id="1.25.40.20">
    <property type="entry name" value="Ankyrin repeat-containing domain"/>
    <property type="match status" value="1"/>
</dbReference>
<dbReference type="EMBL" id="LSBI01000008">
    <property type="protein sequence ID" value="OAQ82729.1"/>
    <property type="molecule type" value="Genomic_DNA"/>
</dbReference>
<evidence type="ECO:0000313" key="11">
    <source>
        <dbReference type="Proteomes" id="UP001287286"/>
    </source>
</evidence>
<comment type="caution">
    <text evidence="6">The sequence shown here is derived from an EMBL/GenBank/DDBJ whole genome shotgun (WGS) entry which is preliminary data.</text>
</comment>
<evidence type="ECO:0000256" key="1">
    <source>
        <dbReference type="ARBA" id="ARBA00022737"/>
    </source>
</evidence>
<feature type="repeat" description="ANK" evidence="3">
    <location>
        <begin position="183"/>
        <end position="216"/>
    </location>
</feature>